<feature type="chain" id="PRO_5014721647" evidence="6">
    <location>
        <begin position="27"/>
        <end position="556"/>
    </location>
</feature>
<keyword evidence="4" id="KW-0472">Membrane</keyword>
<evidence type="ECO:0000256" key="2">
    <source>
        <dbReference type="ARBA" id="ARBA00006275"/>
    </source>
</evidence>
<evidence type="ECO:0000256" key="1">
    <source>
        <dbReference type="ARBA" id="ARBA00004442"/>
    </source>
</evidence>
<dbReference type="Pfam" id="PF14322">
    <property type="entry name" value="SusD-like_3"/>
    <property type="match status" value="1"/>
</dbReference>
<evidence type="ECO:0000259" key="8">
    <source>
        <dbReference type="Pfam" id="PF14322"/>
    </source>
</evidence>
<evidence type="ECO:0000259" key="7">
    <source>
        <dbReference type="Pfam" id="PF07980"/>
    </source>
</evidence>
<comment type="similarity">
    <text evidence="2">Belongs to the SusD family.</text>
</comment>
<proteinExistence type="inferred from homology"/>
<dbReference type="Pfam" id="PF07980">
    <property type="entry name" value="SusD_RagB"/>
    <property type="match status" value="1"/>
</dbReference>
<accession>A0A2M9AQE8</accession>
<comment type="subcellular location">
    <subcellularLocation>
        <location evidence="1">Cell outer membrane</location>
    </subcellularLocation>
</comment>
<dbReference type="CDD" id="cd08977">
    <property type="entry name" value="SusD"/>
    <property type="match status" value="1"/>
</dbReference>
<dbReference type="InterPro" id="IPR011990">
    <property type="entry name" value="TPR-like_helical_dom_sf"/>
</dbReference>
<evidence type="ECO:0000313" key="9">
    <source>
        <dbReference type="EMBL" id="PJJ47920.1"/>
    </source>
</evidence>
<name>A0A2M9AQE8_9BACT</name>
<dbReference type="SUPFAM" id="SSF48452">
    <property type="entry name" value="TPR-like"/>
    <property type="match status" value="1"/>
</dbReference>
<dbReference type="OrthoDB" id="9792139at2"/>
<organism evidence="9 10">
    <name type="scientific">Hymenobacter chitinivorans DSM 11115</name>
    <dbReference type="NCBI Taxonomy" id="1121954"/>
    <lineage>
        <taxon>Bacteria</taxon>
        <taxon>Pseudomonadati</taxon>
        <taxon>Bacteroidota</taxon>
        <taxon>Cytophagia</taxon>
        <taxon>Cytophagales</taxon>
        <taxon>Hymenobacteraceae</taxon>
        <taxon>Hymenobacter</taxon>
    </lineage>
</organism>
<feature type="domain" description="SusD-like N-terminal" evidence="8">
    <location>
        <begin position="111"/>
        <end position="262"/>
    </location>
</feature>
<feature type="domain" description="RagB/SusD" evidence="7">
    <location>
        <begin position="379"/>
        <end position="556"/>
    </location>
</feature>
<dbReference type="Proteomes" id="UP000228535">
    <property type="component" value="Unassembled WGS sequence"/>
</dbReference>
<evidence type="ECO:0000256" key="3">
    <source>
        <dbReference type="ARBA" id="ARBA00022729"/>
    </source>
</evidence>
<dbReference type="EMBL" id="PGFA01000005">
    <property type="protein sequence ID" value="PJJ47920.1"/>
    <property type="molecule type" value="Genomic_DNA"/>
</dbReference>
<gene>
    <name evidence="9" type="ORF">CLV45_4610</name>
</gene>
<dbReference type="InterPro" id="IPR012944">
    <property type="entry name" value="SusD_RagB_dom"/>
</dbReference>
<evidence type="ECO:0000256" key="6">
    <source>
        <dbReference type="SAM" id="SignalP"/>
    </source>
</evidence>
<dbReference type="PROSITE" id="PS51257">
    <property type="entry name" value="PROKAR_LIPOPROTEIN"/>
    <property type="match status" value="1"/>
</dbReference>
<keyword evidence="3 6" id="KW-0732">Signal</keyword>
<keyword evidence="5" id="KW-0998">Cell outer membrane</keyword>
<dbReference type="InterPro" id="IPR033985">
    <property type="entry name" value="SusD-like_N"/>
</dbReference>
<evidence type="ECO:0000256" key="4">
    <source>
        <dbReference type="ARBA" id="ARBA00023136"/>
    </source>
</evidence>
<feature type="signal peptide" evidence="6">
    <location>
        <begin position="1"/>
        <end position="26"/>
    </location>
</feature>
<dbReference type="GO" id="GO:0009279">
    <property type="term" value="C:cell outer membrane"/>
    <property type="evidence" value="ECO:0007669"/>
    <property type="project" value="UniProtKB-SubCell"/>
</dbReference>
<dbReference type="AlphaFoldDB" id="A0A2M9AQE8"/>
<sequence>MKQFINSFPKSRFAVLAFTATLGLSACDKEVTDLAPQNSITEQSAFSDPARIALAVTGVYNAAQSGYYDPLNGTGLAVRGYPFGAAASSLDDARGEDISDMAGFYGLVFANTINPSSPNVVNMWSNLYSVINQANVTIDGLRKAAASGVITAAVAADYEGEMRFLRALAHHELLIHFSRPYSDGKGSQVGVPYRDVPVNTIAGLELAKAQGRGTVAEDYTKMLADLDYAEANLLANRGSGTTAYYRVTRATKGAAIALKQRLRLHQGEWAEAVKEGDKLIGKTVTSGTTSFTYALAATPRAAFPGGANVTAENIFSIENSSDDNPGVNGALANVFGSSATIPNGGINGRALLAISPILYNAPFFTCADTRRTELMQQDKGLRVAAYVSKKYTDATNSTDFAPIIRYAEVVLNQAEALARLGGANEVQALTYLNSIRNRAVATADRYAPGSLTGNALIQAILNERRIELVAEGFRWDDIHRLSGEKTFSTVPGGGIPAKIDGNGGQLTKYDFYTCGSTTAAPAPAISAVPYSSPLFLWPIPASELVTNPNITPNPGY</sequence>
<keyword evidence="10" id="KW-1185">Reference proteome</keyword>
<evidence type="ECO:0000256" key="5">
    <source>
        <dbReference type="ARBA" id="ARBA00023237"/>
    </source>
</evidence>
<dbReference type="Gene3D" id="1.25.40.390">
    <property type="match status" value="1"/>
</dbReference>
<protein>
    <submittedName>
        <fullName evidence="9">Putative outer membrane starch-binding protein</fullName>
    </submittedName>
</protein>
<evidence type="ECO:0000313" key="10">
    <source>
        <dbReference type="Proteomes" id="UP000228535"/>
    </source>
</evidence>
<reference evidence="9 10" key="1">
    <citation type="submission" date="2017-11" db="EMBL/GenBank/DDBJ databases">
        <title>Genomic Encyclopedia of Archaeal and Bacterial Type Strains, Phase II (KMG-II): From Individual Species to Whole Genera.</title>
        <authorList>
            <person name="Goeker M."/>
        </authorList>
    </citation>
    <scope>NUCLEOTIDE SEQUENCE [LARGE SCALE GENOMIC DNA]</scope>
    <source>
        <strain evidence="9 10">DSM 11115</strain>
    </source>
</reference>
<comment type="caution">
    <text evidence="9">The sequence shown here is derived from an EMBL/GenBank/DDBJ whole genome shotgun (WGS) entry which is preliminary data.</text>
</comment>